<dbReference type="EMBL" id="LJZR01000020">
    <property type="protein sequence ID" value="KPQ34410.1"/>
    <property type="molecule type" value="Genomic_DNA"/>
</dbReference>
<feature type="compositionally biased region" description="Polar residues" evidence="1">
    <location>
        <begin position="39"/>
        <end position="48"/>
    </location>
</feature>
<name>A0A0N8KMQ7_9CYAN</name>
<reference evidence="2 3" key="1">
    <citation type="submission" date="2015-09" db="EMBL/GenBank/DDBJ databases">
        <title>Identification and resolution of microdiversity through metagenomic sequencing of parallel consortia.</title>
        <authorList>
            <person name="Nelson W.C."/>
            <person name="Romine M.F."/>
            <person name="Lindemann S.R."/>
        </authorList>
    </citation>
    <scope>NUCLEOTIDE SEQUENCE [LARGE SCALE GENOMIC DNA]</scope>
    <source>
        <strain evidence="2">Ana</strain>
    </source>
</reference>
<feature type="compositionally biased region" description="Basic and acidic residues" evidence="1">
    <location>
        <begin position="1"/>
        <end position="11"/>
    </location>
</feature>
<dbReference type="AlphaFoldDB" id="A0A0N8KMQ7"/>
<evidence type="ECO:0000313" key="3">
    <source>
        <dbReference type="Proteomes" id="UP000050465"/>
    </source>
</evidence>
<evidence type="ECO:0000313" key="2">
    <source>
        <dbReference type="EMBL" id="KPQ34410.1"/>
    </source>
</evidence>
<dbReference type="STRING" id="1666911.HLUCCA11_15010"/>
<gene>
    <name evidence="2" type="ORF">HLUCCA11_15010</name>
</gene>
<organism evidence="2 3">
    <name type="scientific">Phormidesmis priestleyi Ana</name>
    <dbReference type="NCBI Taxonomy" id="1666911"/>
    <lineage>
        <taxon>Bacteria</taxon>
        <taxon>Bacillati</taxon>
        <taxon>Cyanobacteriota</taxon>
        <taxon>Cyanophyceae</taxon>
        <taxon>Leptolyngbyales</taxon>
        <taxon>Leptolyngbyaceae</taxon>
        <taxon>Phormidesmis</taxon>
    </lineage>
</organism>
<proteinExistence type="predicted"/>
<protein>
    <submittedName>
        <fullName evidence="2">Uncharacterized protein</fullName>
    </submittedName>
</protein>
<accession>A0A0N8KMQ7</accession>
<comment type="caution">
    <text evidence="2">The sequence shown here is derived from an EMBL/GenBank/DDBJ whole genome shotgun (WGS) entry which is preliminary data.</text>
</comment>
<dbReference type="Proteomes" id="UP000050465">
    <property type="component" value="Unassembled WGS sequence"/>
</dbReference>
<evidence type="ECO:0000256" key="1">
    <source>
        <dbReference type="SAM" id="MobiDB-lite"/>
    </source>
</evidence>
<sequence length="66" mass="6816">MRDSNAERIDKGAIAPEIAATEPSSAESQALLANESDESQTMSYSSDASDGVALSRGATTPEAKEV</sequence>
<feature type="region of interest" description="Disordered" evidence="1">
    <location>
        <begin position="1"/>
        <end position="66"/>
    </location>
</feature>